<reference evidence="2 3" key="1">
    <citation type="submission" date="2017-10" db="EMBL/GenBank/DDBJ databases">
        <title>Integration of genomic and chemical information greatly accelerates assignment of the full stereostructure of myelolactone, a potent inhibitor of myeloma from a marine-derived Micromonospora.</title>
        <authorList>
            <person name="Kim M.C."/>
            <person name="Machado H."/>
            <person name="Jensen P.R."/>
            <person name="Fenical W."/>
        </authorList>
    </citation>
    <scope>NUCLEOTIDE SEQUENCE [LARGE SCALE GENOMIC DNA]</scope>
    <source>
        <strain evidence="2 3">CNY-010</strain>
    </source>
</reference>
<feature type="compositionally biased region" description="Basic residues" evidence="1">
    <location>
        <begin position="56"/>
        <end position="67"/>
    </location>
</feature>
<evidence type="ECO:0000313" key="3">
    <source>
        <dbReference type="Proteomes" id="UP000267804"/>
    </source>
</evidence>
<gene>
    <name evidence="2" type="ORF">CSH63_32275</name>
</gene>
<accession>A0A386WVL3</accession>
<protein>
    <submittedName>
        <fullName evidence="2">Uncharacterized protein</fullName>
    </submittedName>
</protein>
<sequence length="130" mass="13585">MDAPASDSRPAPPTLRIIAGDGLSPHPNTAAQTALWPAPVRTLEATVNAEQAKAHIRATLRGHRRAPLSRYTRTSPPPVPRADAPPPAPPTRGYGLCITCHLTGHPGVVAADPVNGDACPTHLHERNAAS</sequence>
<dbReference type="Proteomes" id="UP000267804">
    <property type="component" value="Chromosome"/>
</dbReference>
<organism evidence="2 3">
    <name type="scientific">Micromonospora tulbaghiae</name>
    <dbReference type="NCBI Taxonomy" id="479978"/>
    <lineage>
        <taxon>Bacteria</taxon>
        <taxon>Bacillati</taxon>
        <taxon>Actinomycetota</taxon>
        <taxon>Actinomycetes</taxon>
        <taxon>Micromonosporales</taxon>
        <taxon>Micromonosporaceae</taxon>
        <taxon>Micromonospora</taxon>
    </lineage>
</organism>
<evidence type="ECO:0000256" key="1">
    <source>
        <dbReference type="SAM" id="MobiDB-lite"/>
    </source>
</evidence>
<name>A0A386WVL3_9ACTN</name>
<feature type="compositionally biased region" description="Pro residues" evidence="1">
    <location>
        <begin position="75"/>
        <end position="90"/>
    </location>
</feature>
<dbReference type="AlphaFoldDB" id="A0A386WVL3"/>
<dbReference type="KEGG" id="mtua:CSH63_32275"/>
<dbReference type="EMBL" id="CP024087">
    <property type="protein sequence ID" value="AYF32033.1"/>
    <property type="molecule type" value="Genomic_DNA"/>
</dbReference>
<evidence type="ECO:0000313" key="2">
    <source>
        <dbReference type="EMBL" id="AYF32033.1"/>
    </source>
</evidence>
<feature type="region of interest" description="Disordered" evidence="1">
    <location>
        <begin position="56"/>
        <end position="90"/>
    </location>
</feature>
<feature type="region of interest" description="Disordered" evidence="1">
    <location>
        <begin position="1"/>
        <end position="30"/>
    </location>
</feature>
<proteinExistence type="predicted"/>